<evidence type="ECO:0000313" key="2">
    <source>
        <dbReference type="EMBL" id="VEU58887.1"/>
    </source>
</evidence>
<evidence type="ECO:0000256" key="1">
    <source>
        <dbReference type="SAM" id="Coils"/>
    </source>
</evidence>
<dbReference type="AlphaFoldDB" id="A0A449A3R2"/>
<keyword evidence="1" id="KW-0175">Coiled coil</keyword>
<dbReference type="STRING" id="29556.VO56_01230"/>
<gene>
    <name evidence="2" type="ORF">NCTC10183_00679</name>
</gene>
<organism evidence="2 3">
    <name type="scientific">Mycoplasmopsis gallinacea</name>
    <dbReference type="NCBI Taxonomy" id="29556"/>
    <lineage>
        <taxon>Bacteria</taxon>
        <taxon>Bacillati</taxon>
        <taxon>Mycoplasmatota</taxon>
        <taxon>Mycoplasmoidales</taxon>
        <taxon>Metamycoplasmataceae</taxon>
        <taxon>Mycoplasmopsis</taxon>
    </lineage>
</organism>
<keyword evidence="3" id="KW-1185">Reference proteome</keyword>
<name>A0A449A3R2_9BACT</name>
<protein>
    <submittedName>
        <fullName evidence="2">Uncharacterized protein</fullName>
    </submittedName>
</protein>
<sequence length="771" mass="90264">MKKIIKIILSVVALLSICAVGIGAFFIPQDSLKKIFNKEQAPKDKQLLTSSSNANEIESGSESASKFKYDFLQKHITFYRENQKQLNLTKEKLDLLSKETFEHSNETRIEPLLLKIGIIIDNLEKMNFQNYAFLQYWKTMFPSDYSFNSSSNYSYLATNNTLQKESITLLKLAKSSYRELKESKENLINEINALTIKQETKDLLVSNLEIAVENMFYKTFENEDLLEWNSDNLNEILEIVNSVNLKSKLIWNRLNFIYWILKLENQIQIEANLNQEKMIYYREFLIEKLIAFEKLKINANNQFLILLNNWKCLLDLVNYTQSDNLDIKDKILMQLNLIKVLSNRFESLKWIYHSSQKIPHQNSDLSKQINSLINSLHNGENNRATSITYIYKFNNVFEQWIRNFSLKTFSLIQGFYTFEELNLNTWIEPINTYQNNKVNNINQIIESLRILIEQNPKVNLDNLFKKNLNFMSSNINEEEINEIATVENPNMADNENITKFKTKLKEIITIQNAESKRIINNFKDKKKFINKIGVLIHSNQEQTSDFNFVLFCEYLNLILEIGKDLEIKTAASQMLDIIEEFKAIVLKVSHFLVENSANNNEKVKILNNEKIKLIQKMKESEQVLIDKGLLINKEPILGEFMLLNFEQNNAKYKEGSILNDSDFNNANWSILERMRNKVVLQFNQNQDKTKLMTELNNWLNVAKKLIERMRSVATVSSRVGPSGYNTSPMFVPDYKVTYTRNAAIVNELNKMIDDWIRKIQEKSFVYSINTT</sequence>
<feature type="coiled-coil region" evidence="1">
    <location>
        <begin position="170"/>
        <end position="197"/>
    </location>
</feature>
<dbReference type="Proteomes" id="UP000290568">
    <property type="component" value="Chromosome"/>
</dbReference>
<dbReference type="EMBL" id="LR214950">
    <property type="protein sequence ID" value="VEU58887.1"/>
    <property type="molecule type" value="Genomic_DNA"/>
</dbReference>
<dbReference type="RefSeq" id="WP_129620504.1">
    <property type="nucleotide sequence ID" value="NZ_LR214950.1"/>
</dbReference>
<accession>A0A449A3R2</accession>
<reference evidence="2 3" key="1">
    <citation type="submission" date="2019-01" db="EMBL/GenBank/DDBJ databases">
        <authorList>
            <consortium name="Pathogen Informatics"/>
        </authorList>
    </citation>
    <scope>NUCLEOTIDE SEQUENCE [LARGE SCALE GENOMIC DNA]</scope>
    <source>
        <strain evidence="2 3">NCTC10183</strain>
    </source>
</reference>
<proteinExistence type="predicted"/>
<evidence type="ECO:0000313" key="3">
    <source>
        <dbReference type="Proteomes" id="UP000290568"/>
    </source>
</evidence>